<dbReference type="Pfam" id="PF00090">
    <property type="entry name" value="TSP_1"/>
    <property type="match status" value="1"/>
</dbReference>
<dbReference type="EMBL" id="BTRK01000001">
    <property type="protein sequence ID" value="GMR31092.1"/>
    <property type="molecule type" value="Genomic_DNA"/>
</dbReference>
<dbReference type="InterPro" id="IPR036383">
    <property type="entry name" value="TSP1_rpt_sf"/>
</dbReference>
<name>A0AAN4Z490_9BILA</name>
<dbReference type="InterPro" id="IPR000884">
    <property type="entry name" value="TSP1_rpt"/>
</dbReference>
<keyword evidence="2" id="KW-1185">Reference proteome</keyword>
<dbReference type="SMART" id="SM00209">
    <property type="entry name" value="TSP1"/>
    <property type="match status" value="1"/>
</dbReference>
<comment type="caution">
    <text evidence="1">The sequence shown here is derived from an EMBL/GenBank/DDBJ whole genome shotgun (WGS) entry which is preliminary data.</text>
</comment>
<dbReference type="SUPFAM" id="SSF82895">
    <property type="entry name" value="TSP-1 type 1 repeat"/>
    <property type="match status" value="1"/>
</dbReference>
<dbReference type="Gene3D" id="2.20.100.10">
    <property type="entry name" value="Thrombospondin type-1 (TSP1) repeat"/>
    <property type="match status" value="1"/>
</dbReference>
<dbReference type="Proteomes" id="UP001328107">
    <property type="component" value="Unassembled WGS sequence"/>
</dbReference>
<evidence type="ECO:0000313" key="2">
    <source>
        <dbReference type="Proteomes" id="UP001328107"/>
    </source>
</evidence>
<dbReference type="PRINTS" id="PR01705">
    <property type="entry name" value="TSP1REPEAT"/>
</dbReference>
<evidence type="ECO:0000313" key="1">
    <source>
        <dbReference type="EMBL" id="GMR31092.1"/>
    </source>
</evidence>
<accession>A0AAN4Z490</accession>
<organism evidence="1 2">
    <name type="scientific">Pristionchus mayeri</name>
    <dbReference type="NCBI Taxonomy" id="1317129"/>
    <lineage>
        <taxon>Eukaryota</taxon>
        <taxon>Metazoa</taxon>
        <taxon>Ecdysozoa</taxon>
        <taxon>Nematoda</taxon>
        <taxon>Chromadorea</taxon>
        <taxon>Rhabditida</taxon>
        <taxon>Rhabditina</taxon>
        <taxon>Diplogasteromorpha</taxon>
        <taxon>Diplogasteroidea</taxon>
        <taxon>Neodiplogasteridae</taxon>
        <taxon>Pristionchus</taxon>
    </lineage>
</organism>
<reference evidence="2" key="1">
    <citation type="submission" date="2022-10" db="EMBL/GenBank/DDBJ databases">
        <title>Genome assembly of Pristionchus species.</title>
        <authorList>
            <person name="Yoshida K."/>
            <person name="Sommer R.J."/>
        </authorList>
    </citation>
    <scope>NUCLEOTIDE SEQUENCE [LARGE SCALE GENOMIC DNA]</scope>
    <source>
        <strain evidence="2">RS5460</strain>
    </source>
</reference>
<dbReference type="PROSITE" id="PS50092">
    <property type="entry name" value="TSP1"/>
    <property type="match status" value="1"/>
</dbReference>
<protein>
    <submittedName>
        <fullName evidence="1">Uncharacterized protein</fullName>
    </submittedName>
</protein>
<gene>
    <name evidence="1" type="ORF">PMAYCL1PPCAC_01287</name>
</gene>
<feature type="non-terminal residue" evidence="1">
    <location>
        <position position="1"/>
    </location>
</feature>
<dbReference type="AlphaFoldDB" id="A0AAN4Z490"/>
<proteinExistence type="predicted"/>
<sequence length="84" mass="9236">IGFWSQWSEWSRCSEPCGGCGKRRRVRVCLGGEDGCAGFTEQVQPCNSHVCIGGKRGHVCSGRVLIPCELAQKLHFGTAQQQNR</sequence>